<evidence type="ECO:0000256" key="7">
    <source>
        <dbReference type="SAM" id="Coils"/>
    </source>
</evidence>
<protein>
    <recommendedName>
        <fullName evidence="9">Zn(2)-C6 fungal-type domain-containing protein</fullName>
    </recommendedName>
</protein>
<dbReference type="InterPro" id="IPR052360">
    <property type="entry name" value="Transcr_Regulatory_Proteins"/>
</dbReference>
<name>A0A9N9VC49_9HYPO</name>
<dbReference type="Pfam" id="PF00172">
    <property type="entry name" value="Zn_clus"/>
    <property type="match status" value="1"/>
</dbReference>
<dbReference type="PANTHER" id="PTHR36206">
    <property type="entry name" value="ASPERCRYPTIN BIOSYNTHESIS CLUSTER-SPECIFIC TRANSCRIPTION REGULATOR ATNN-RELATED"/>
    <property type="match status" value="1"/>
</dbReference>
<comment type="caution">
    <text evidence="10">The sequence shown here is derived from an EMBL/GenBank/DDBJ whole genome shotgun (WGS) entry which is preliminary data.</text>
</comment>
<dbReference type="CDD" id="cd00067">
    <property type="entry name" value="GAL4"/>
    <property type="match status" value="1"/>
</dbReference>
<reference evidence="10" key="1">
    <citation type="submission" date="2021-10" db="EMBL/GenBank/DDBJ databases">
        <authorList>
            <person name="Piombo E."/>
        </authorList>
    </citation>
    <scope>NUCLEOTIDE SEQUENCE</scope>
</reference>
<keyword evidence="11" id="KW-1185">Reference proteome</keyword>
<keyword evidence="2" id="KW-0862">Zinc</keyword>
<evidence type="ECO:0000256" key="1">
    <source>
        <dbReference type="ARBA" id="ARBA00022723"/>
    </source>
</evidence>
<organism evidence="10 11">
    <name type="scientific">Clonostachys rhizophaga</name>
    <dbReference type="NCBI Taxonomy" id="160324"/>
    <lineage>
        <taxon>Eukaryota</taxon>
        <taxon>Fungi</taxon>
        <taxon>Dikarya</taxon>
        <taxon>Ascomycota</taxon>
        <taxon>Pezizomycotina</taxon>
        <taxon>Sordariomycetes</taxon>
        <taxon>Hypocreomycetidae</taxon>
        <taxon>Hypocreales</taxon>
        <taxon>Bionectriaceae</taxon>
        <taxon>Clonostachys</taxon>
    </lineage>
</organism>
<keyword evidence="5" id="KW-0804">Transcription</keyword>
<dbReference type="AlphaFoldDB" id="A0A9N9VC49"/>
<evidence type="ECO:0000313" key="10">
    <source>
        <dbReference type="EMBL" id="CAH0023357.1"/>
    </source>
</evidence>
<feature type="region of interest" description="Disordered" evidence="8">
    <location>
        <begin position="55"/>
        <end position="75"/>
    </location>
</feature>
<evidence type="ECO:0000256" key="2">
    <source>
        <dbReference type="ARBA" id="ARBA00022833"/>
    </source>
</evidence>
<dbReference type="Pfam" id="PF11951">
    <property type="entry name" value="Fungal_trans_2"/>
    <property type="match status" value="1"/>
</dbReference>
<dbReference type="EMBL" id="CABFNQ020000690">
    <property type="protein sequence ID" value="CAH0023357.1"/>
    <property type="molecule type" value="Genomic_DNA"/>
</dbReference>
<evidence type="ECO:0000256" key="4">
    <source>
        <dbReference type="ARBA" id="ARBA00023125"/>
    </source>
</evidence>
<dbReference type="GO" id="GO:0003677">
    <property type="term" value="F:DNA binding"/>
    <property type="evidence" value="ECO:0007669"/>
    <property type="project" value="UniProtKB-KW"/>
</dbReference>
<feature type="region of interest" description="Disordered" evidence="8">
    <location>
        <begin position="1"/>
        <end position="26"/>
    </location>
</feature>
<keyword evidence="1" id="KW-0479">Metal-binding</keyword>
<feature type="compositionally biased region" description="Basic residues" evidence="8">
    <location>
        <begin position="7"/>
        <end position="21"/>
    </location>
</feature>
<proteinExistence type="predicted"/>
<sequence length="517" mass="58649">MVEKSNNKGHAKPLAKPKRTRAYAPKCDEERPTCLRCREGGWKCDGYAPVTKRSPNKSTCTSTCTSDEENSSVKDSVANPTTQGAIVKMFSSQTPTARLQSAAQLLPRPTSLDTLESLLERRFLGHFFKFTLNSISSSYDTGNFWLWTLPNLIQDHRLIRHSITALGAAHWMFQSDGLIAPNQITQYNGFIHRQYTMAISHLIPIMSNNQSENIELVLVSCLLFIYLETLQGHHSEALRHLISGQKLLKNLSQRGSMSCVEATGMLPKIATLFRALGSIVNAFGENKILSDLTVYAKPMHGPGDPNQPYDSLTKAMDDLTLLELELSDIQCPEEEAIRRNSKLEEERDRQQKMYDAVIQRFLVWDKRFAETEKVMSPSDNYDFLNLKVQQAMWQLVLGEEFDEEPELQPEECWPLLDMIEKMLIMTPSTQRTFALRADLIPPLIGIYGTCPDFAVRRRAITLLRLRRRKELVWDGEEAADFLENDLKMCMVGLKTPSWPDIGPLANKNALLSYDDGN</sequence>
<evidence type="ECO:0000259" key="9">
    <source>
        <dbReference type="Pfam" id="PF00172"/>
    </source>
</evidence>
<keyword evidence="4" id="KW-0238">DNA-binding</keyword>
<evidence type="ECO:0000256" key="5">
    <source>
        <dbReference type="ARBA" id="ARBA00023163"/>
    </source>
</evidence>
<feature type="domain" description="Zn(2)-C6 fungal-type" evidence="9">
    <location>
        <begin position="26"/>
        <end position="53"/>
    </location>
</feature>
<dbReference type="InterPro" id="IPR021858">
    <property type="entry name" value="Fun_TF"/>
</dbReference>
<evidence type="ECO:0000313" key="11">
    <source>
        <dbReference type="Proteomes" id="UP000696573"/>
    </source>
</evidence>
<dbReference type="InterPro" id="IPR001138">
    <property type="entry name" value="Zn2Cys6_DnaBD"/>
</dbReference>
<dbReference type="OrthoDB" id="3145928at2759"/>
<evidence type="ECO:0000256" key="6">
    <source>
        <dbReference type="ARBA" id="ARBA00023242"/>
    </source>
</evidence>
<dbReference type="GO" id="GO:0000981">
    <property type="term" value="F:DNA-binding transcription factor activity, RNA polymerase II-specific"/>
    <property type="evidence" value="ECO:0007669"/>
    <property type="project" value="InterPro"/>
</dbReference>
<evidence type="ECO:0000256" key="8">
    <source>
        <dbReference type="SAM" id="MobiDB-lite"/>
    </source>
</evidence>
<keyword evidence="7" id="KW-0175">Coiled coil</keyword>
<keyword evidence="6" id="KW-0539">Nucleus</keyword>
<keyword evidence="3" id="KW-0805">Transcription regulation</keyword>
<dbReference type="Proteomes" id="UP000696573">
    <property type="component" value="Unassembled WGS sequence"/>
</dbReference>
<accession>A0A9N9VC49</accession>
<feature type="coiled-coil region" evidence="7">
    <location>
        <begin position="333"/>
        <end position="360"/>
    </location>
</feature>
<dbReference type="PANTHER" id="PTHR36206:SF12">
    <property type="entry name" value="ASPERCRYPTIN BIOSYNTHESIS CLUSTER-SPECIFIC TRANSCRIPTION REGULATOR ATNN-RELATED"/>
    <property type="match status" value="1"/>
</dbReference>
<gene>
    <name evidence="10" type="ORF">CRHIZ90672A_00007812</name>
</gene>
<evidence type="ECO:0000256" key="3">
    <source>
        <dbReference type="ARBA" id="ARBA00023015"/>
    </source>
</evidence>
<dbReference type="GO" id="GO:0008270">
    <property type="term" value="F:zinc ion binding"/>
    <property type="evidence" value="ECO:0007669"/>
    <property type="project" value="InterPro"/>
</dbReference>